<name>A0ABW6BNZ6_9SPHI</name>
<proteinExistence type="predicted"/>
<dbReference type="InterPro" id="IPR023393">
    <property type="entry name" value="START-like_dom_sf"/>
</dbReference>
<dbReference type="CDD" id="cd07820">
    <property type="entry name" value="SRPBCC_3"/>
    <property type="match status" value="1"/>
</dbReference>
<organism evidence="1 2">
    <name type="scientific">Sphingobacterium bambusae</name>
    <dbReference type="NCBI Taxonomy" id="662858"/>
    <lineage>
        <taxon>Bacteria</taxon>
        <taxon>Pseudomonadati</taxon>
        <taxon>Bacteroidota</taxon>
        <taxon>Sphingobacteriia</taxon>
        <taxon>Sphingobacteriales</taxon>
        <taxon>Sphingobacteriaceae</taxon>
        <taxon>Sphingobacterium</taxon>
    </lineage>
</organism>
<dbReference type="EMBL" id="JBHUPB010000015">
    <property type="protein sequence ID" value="MFD2970139.1"/>
    <property type="molecule type" value="Genomic_DNA"/>
</dbReference>
<protein>
    <submittedName>
        <fullName evidence="1">SRPBCC family protein</fullName>
    </submittedName>
</protein>
<gene>
    <name evidence="1" type="ORF">ACFS7Y_22300</name>
</gene>
<keyword evidence="2" id="KW-1185">Reference proteome</keyword>
<dbReference type="Proteomes" id="UP001597525">
    <property type="component" value="Unassembled WGS sequence"/>
</dbReference>
<dbReference type="RefSeq" id="WP_320183620.1">
    <property type="nucleotide sequence ID" value="NZ_CP138332.1"/>
</dbReference>
<accession>A0ABW6BNZ6</accession>
<evidence type="ECO:0000313" key="2">
    <source>
        <dbReference type="Proteomes" id="UP001597525"/>
    </source>
</evidence>
<reference evidence="2" key="1">
    <citation type="journal article" date="2019" name="Int. J. Syst. Evol. Microbiol.">
        <title>The Global Catalogue of Microorganisms (GCM) 10K type strain sequencing project: providing services to taxonomists for standard genome sequencing and annotation.</title>
        <authorList>
            <consortium name="The Broad Institute Genomics Platform"/>
            <consortium name="The Broad Institute Genome Sequencing Center for Infectious Disease"/>
            <person name="Wu L."/>
            <person name="Ma J."/>
        </authorList>
    </citation>
    <scope>NUCLEOTIDE SEQUENCE [LARGE SCALE GENOMIC DNA]</scope>
    <source>
        <strain evidence="2">KCTC 22814</strain>
    </source>
</reference>
<evidence type="ECO:0000313" key="1">
    <source>
        <dbReference type="EMBL" id="MFD2970139.1"/>
    </source>
</evidence>
<sequence>MVYTLERTQFFKCSLEEAWSFFTNPHNLATITPDALDFKVLDTFDTNEIFEGMYINYHVRPLLGIRLSWRTKIMEVIPQRSFVDMQEKGPYKLWRHRHEFFAEDGGVRMTDRVEYELPFGILGTWAHGLIVKNKLREIFDYRYKTLEKILNDAHYN</sequence>
<comment type="caution">
    <text evidence="1">The sequence shown here is derived from an EMBL/GenBank/DDBJ whole genome shotgun (WGS) entry which is preliminary data.</text>
</comment>
<dbReference type="SUPFAM" id="SSF55961">
    <property type="entry name" value="Bet v1-like"/>
    <property type="match status" value="1"/>
</dbReference>
<dbReference type="Gene3D" id="3.30.530.20">
    <property type="match status" value="1"/>
</dbReference>